<feature type="region of interest" description="Disordered" evidence="4">
    <location>
        <begin position="543"/>
        <end position="578"/>
    </location>
</feature>
<feature type="binding site" evidence="3">
    <location>
        <position position="339"/>
    </location>
    <ligand>
        <name>ATP</name>
        <dbReference type="ChEBI" id="CHEBI:30616"/>
    </ligand>
</feature>
<dbReference type="InterPro" id="IPR017441">
    <property type="entry name" value="Protein_kinase_ATP_BS"/>
</dbReference>
<reference evidence="6" key="1">
    <citation type="journal article" date="2020" name="Fungal Divers.">
        <title>Resolving the Mortierellaceae phylogeny through synthesis of multi-gene phylogenetics and phylogenomics.</title>
        <authorList>
            <person name="Vandepol N."/>
            <person name="Liber J."/>
            <person name="Desiro A."/>
            <person name="Na H."/>
            <person name="Kennedy M."/>
            <person name="Barry K."/>
            <person name="Grigoriev I.V."/>
            <person name="Miller A.N."/>
            <person name="O'Donnell K."/>
            <person name="Stajich J.E."/>
            <person name="Bonito G."/>
        </authorList>
    </citation>
    <scope>NUCLEOTIDE SEQUENCE</scope>
    <source>
        <strain evidence="6">NRRL 28262</strain>
    </source>
</reference>
<keyword evidence="2 3" id="KW-0067">ATP-binding</keyword>
<dbReference type="SUPFAM" id="SSF56112">
    <property type="entry name" value="Protein kinase-like (PK-like)"/>
    <property type="match status" value="1"/>
</dbReference>
<dbReference type="Gene3D" id="3.30.200.20">
    <property type="entry name" value="Phosphorylase Kinase, domain 1"/>
    <property type="match status" value="1"/>
</dbReference>
<dbReference type="InterPro" id="IPR008271">
    <property type="entry name" value="Ser/Thr_kinase_AS"/>
</dbReference>
<dbReference type="Gene3D" id="1.10.510.10">
    <property type="entry name" value="Transferase(Phosphotransferase) domain 1"/>
    <property type="match status" value="1"/>
</dbReference>
<feature type="compositionally biased region" description="Low complexity" evidence="4">
    <location>
        <begin position="559"/>
        <end position="576"/>
    </location>
</feature>
<keyword evidence="6" id="KW-0808">Transferase</keyword>
<dbReference type="InterPro" id="IPR011009">
    <property type="entry name" value="Kinase-like_dom_sf"/>
</dbReference>
<keyword evidence="1 3" id="KW-0547">Nucleotide-binding</keyword>
<keyword evidence="6" id="KW-0418">Kinase</keyword>
<dbReference type="PROSITE" id="PS00107">
    <property type="entry name" value="PROTEIN_KINASE_ATP"/>
    <property type="match status" value="1"/>
</dbReference>
<feature type="region of interest" description="Disordered" evidence="4">
    <location>
        <begin position="1"/>
        <end position="187"/>
    </location>
</feature>
<gene>
    <name evidence="6" type="primary">SAT4_3</name>
    <name evidence="6" type="ORF">BGZ95_002935</name>
</gene>
<dbReference type="PANTHER" id="PTHR24346">
    <property type="entry name" value="MAP/MICROTUBULE AFFINITY-REGULATING KINASE"/>
    <property type="match status" value="1"/>
</dbReference>
<dbReference type="EMBL" id="JAAAIL010001642">
    <property type="protein sequence ID" value="KAG0267099.1"/>
    <property type="molecule type" value="Genomic_DNA"/>
</dbReference>
<dbReference type="PROSITE" id="PS00108">
    <property type="entry name" value="PROTEIN_KINASE_ST"/>
    <property type="match status" value="1"/>
</dbReference>
<evidence type="ECO:0000259" key="5">
    <source>
        <dbReference type="PROSITE" id="PS50011"/>
    </source>
</evidence>
<name>A0AAD4D4W2_9FUNG</name>
<feature type="compositionally biased region" description="Polar residues" evidence="4">
    <location>
        <begin position="20"/>
        <end position="35"/>
    </location>
</feature>
<organism evidence="6 7">
    <name type="scientific">Linnemannia exigua</name>
    <dbReference type="NCBI Taxonomy" id="604196"/>
    <lineage>
        <taxon>Eukaryota</taxon>
        <taxon>Fungi</taxon>
        <taxon>Fungi incertae sedis</taxon>
        <taxon>Mucoromycota</taxon>
        <taxon>Mortierellomycotina</taxon>
        <taxon>Mortierellomycetes</taxon>
        <taxon>Mortierellales</taxon>
        <taxon>Mortierellaceae</taxon>
        <taxon>Linnemannia</taxon>
    </lineage>
</organism>
<evidence type="ECO:0000256" key="2">
    <source>
        <dbReference type="ARBA" id="ARBA00022840"/>
    </source>
</evidence>
<keyword evidence="7" id="KW-1185">Reference proteome</keyword>
<dbReference type="GO" id="GO:0005737">
    <property type="term" value="C:cytoplasm"/>
    <property type="evidence" value="ECO:0007669"/>
    <property type="project" value="TreeGrafter"/>
</dbReference>
<feature type="domain" description="Protein kinase" evidence="5">
    <location>
        <begin position="306"/>
        <end position="631"/>
    </location>
</feature>
<feature type="compositionally biased region" description="Low complexity" evidence="4">
    <location>
        <begin position="239"/>
        <end position="258"/>
    </location>
</feature>
<evidence type="ECO:0000313" key="7">
    <source>
        <dbReference type="Proteomes" id="UP001194580"/>
    </source>
</evidence>
<comment type="caution">
    <text evidence="6">The sequence shown here is derived from an EMBL/GenBank/DDBJ whole genome shotgun (WGS) entry which is preliminary data.</text>
</comment>
<dbReference type="GO" id="GO:0004674">
    <property type="term" value="F:protein serine/threonine kinase activity"/>
    <property type="evidence" value="ECO:0007669"/>
    <property type="project" value="TreeGrafter"/>
</dbReference>
<dbReference type="PROSITE" id="PS50011">
    <property type="entry name" value="PROTEIN_KINASE_DOM"/>
    <property type="match status" value="1"/>
</dbReference>
<evidence type="ECO:0000256" key="1">
    <source>
        <dbReference type="ARBA" id="ARBA00022741"/>
    </source>
</evidence>
<feature type="region of interest" description="Disordered" evidence="4">
    <location>
        <begin position="231"/>
        <end position="258"/>
    </location>
</feature>
<dbReference type="Pfam" id="PF00069">
    <property type="entry name" value="Pkinase"/>
    <property type="match status" value="1"/>
</dbReference>
<feature type="compositionally biased region" description="Low complexity" evidence="4">
    <location>
        <begin position="36"/>
        <end position="55"/>
    </location>
</feature>
<dbReference type="InterPro" id="IPR000719">
    <property type="entry name" value="Prot_kinase_dom"/>
</dbReference>
<evidence type="ECO:0000256" key="4">
    <source>
        <dbReference type="SAM" id="MobiDB-lite"/>
    </source>
</evidence>
<evidence type="ECO:0000313" key="6">
    <source>
        <dbReference type="EMBL" id="KAG0267099.1"/>
    </source>
</evidence>
<sequence>MDSTHSSSTNSLPQMDKLTLNISGLSASSTPIPLTQQYHHPQEQEQPLHQPGLEPNPEATPTASKSWSPPPRQTATFTTSNALSSQSQPTLPTLEQITHNRATATPEVISSPRLPQPAHHPDVEPRQRRPPPQPLRSSSSRLRSGHRSQLMTDIPSSADYYGPAGPSSASPSSWSIASSDTAPSSASSVIESRVRFERLHQGGHRHHLSAPKRQQFLANQVRRLRELLDGRRDRDDHSPNSQSQLQPHQQQLQQHGQHQLKPEVFEHPLSLLNEKYQDLDTDPTGSPASSHRRRHSVKTDFLHKYGELQQIIGKGAFGTVRISVKRNIDTGEEHVFAIKEFKYAHGETQKMYMRRLTSEFCIASSLKHANVIQTMDLLQLHGDTYSEVMEYCAGGDMHSLIASANTLGESESSCFFSQLINGVAFLHSMGVVHRDLKPENLLLTSDGCLKIADFGNSEVFRMPWEKKVRSSTSIRGSGPFIAPEEFISETFDARKVDIWACGVIYMCMRLGRYTWHEASDGDPIWDGFLYRRDRYLSVGDLRSSGEFSSPPQQHPPPQSQGSQHSQQSDQHQLQPHHIQHAPHHINLTSLEQVSHITLSWPTYILDVIEHLLEPDTRKRWQAVHVLDSEWFQHIDNCHPTARPAEQVLDESEFQDAVHVNVCPSQRVGSKVVPEEADFFLFSSSPSFCLTLTVQLMLHSTIASHLTW</sequence>
<dbReference type="GO" id="GO:0035556">
    <property type="term" value="P:intracellular signal transduction"/>
    <property type="evidence" value="ECO:0007669"/>
    <property type="project" value="TreeGrafter"/>
</dbReference>
<feature type="compositionally biased region" description="Polar residues" evidence="4">
    <location>
        <begin position="59"/>
        <end position="103"/>
    </location>
</feature>
<feature type="compositionally biased region" description="Low complexity" evidence="4">
    <location>
        <begin position="163"/>
        <end position="187"/>
    </location>
</feature>
<accession>A0AAD4D4W2</accession>
<dbReference type="GO" id="GO:0005524">
    <property type="term" value="F:ATP binding"/>
    <property type="evidence" value="ECO:0007669"/>
    <property type="project" value="UniProtKB-UniRule"/>
</dbReference>
<proteinExistence type="predicted"/>
<dbReference type="AlphaFoldDB" id="A0AAD4D4W2"/>
<dbReference type="Proteomes" id="UP001194580">
    <property type="component" value="Unassembled WGS sequence"/>
</dbReference>
<protein>
    <submittedName>
        <fullName evidence="6">Serine/threonine-protein kinase HAL4/sat4</fullName>
    </submittedName>
</protein>
<dbReference type="PANTHER" id="PTHR24346:SF30">
    <property type="entry name" value="MATERNAL EMBRYONIC LEUCINE ZIPPER KINASE"/>
    <property type="match status" value="1"/>
</dbReference>
<feature type="compositionally biased region" description="Polar residues" evidence="4">
    <location>
        <begin position="1"/>
        <end position="13"/>
    </location>
</feature>
<dbReference type="SMART" id="SM00220">
    <property type="entry name" value="S_TKc"/>
    <property type="match status" value="1"/>
</dbReference>
<evidence type="ECO:0000256" key="3">
    <source>
        <dbReference type="PROSITE-ProRule" id="PRU10141"/>
    </source>
</evidence>